<evidence type="ECO:0000256" key="1">
    <source>
        <dbReference type="ARBA" id="ARBA00004123"/>
    </source>
</evidence>
<reference evidence="6" key="2">
    <citation type="submission" date="2017-12" db="EMBL/GenBank/DDBJ databases">
        <title>Genome sequence of the Bar-tailed Godwit (Limosa lapponica baueri).</title>
        <authorList>
            <person name="Lima N.C.B."/>
            <person name="Parody-Merino A.M."/>
            <person name="Battley P.F."/>
            <person name="Fidler A.E."/>
            <person name="Prosdocimi F."/>
        </authorList>
    </citation>
    <scope>NUCLEOTIDE SEQUENCE [LARGE SCALE GENOMIC DNA]</scope>
</reference>
<accession>A0A2I0UA81</accession>
<protein>
    <submittedName>
        <fullName evidence="5">Uncharacterized protein</fullName>
    </submittedName>
</protein>
<evidence type="ECO:0000256" key="2">
    <source>
        <dbReference type="ARBA" id="ARBA00010743"/>
    </source>
</evidence>
<dbReference type="GO" id="GO:0003712">
    <property type="term" value="F:transcription coregulator activity"/>
    <property type="evidence" value="ECO:0007669"/>
    <property type="project" value="InterPro"/>
</dbReference>
<keyword evidence="3" id="KW-0539">Nucleus</keyword>
<reference evidence="6" key="1">
    <citation type="submission" date="2017-11" db="EMBL/GenBank/DDBJ databases">
        <authorList>
            <person name="Lima N.C."/>
            <person name="Parody-Merino A.M."/>
            <person name="Battley P.F."/>
            <person name="Fidler A.E."/>
            <person name="Prosdocimi F."/>
        </authorList>
    </citation>
    <scope>NUCLEOTIDE SEQUENCE [LARGE SCALE GENOMIC DNA]</scope>
</reference>
<comment type="subcellular location">
    <subcellularLocation>
        <location evidence="1">Nucleus</location>
    </subcellularLocation>
</comment>
<evidence type="ECO:0000256" key="3">
    <source>
        <dbReference type="ARBA" id="ARBA00023242"/>
    </source>
</evidence>
<keyword evidence="4" id="KW-0812">Transmembrane</keyword>
<feature type="transmembrane region" description="Helical" evidence="4">
    <location>
        <begin position="321"/>
        <end position="337"/>
    </location>
</feature>
<evidence type="ECO:0000256" key="4">
    <source>
        <dbReference type="SAM" id="Phobius"/>
    </source>
</evidence>
<keyword evidence="6" id="KW-1185">Reference proteome</keyword>
<dbReference type="AlphaFoldDB" id="A0A2I0UA81"/>
<dbReference type="Proteomes" id="UP000233556">
    <property type="component" value="Unassembled WGS sequence"/>
</dbReference>
<organism evidence="5 6">
    <name type="scientific">Limosa lapponica baueri</name>
    <dbReference type="NCBI Taxonomy" id="1758121"/>
    <lineage>
        <taxon>Eukaryota</taxon>
        <taxon>Metazoa</taxon>
        <taxon>Chordata</taxon>
        <taxon>Craniata</taxon>
        <taxon>Vertebrata</taxon>
        <taxon>Euteleostomi</taxon>
        <taxon>Archelosauria</taxon>
        <taxon>Archosauria</taxon>
        <taxon>Dinosauria</taxon>
        <taxon>Saurischia</taxon>
        <taxon>Theropoda</taxon>
        <taxon>Coelurosauria</taxon>
        <taxon>Aves</taxon>
        <taxon>Neognathae</taxon>
        <taxon>Neoaves</taxon>
        <taxon>Charadriiformes</taxon>
        <taxon>Scolopacidae</taxon>
        <taxon>Limosa</taxon>
    </lineage>
</organism>
<gene>
    <name evidence="5" type="ORF">llap_6720</name>
</gene>
<dbReference type="PANTHER" id="PTHR33332">
    <property type="entry name" value="REVERSE TRANSCRIPTASE DOMAIN-CONTAINING PROTEIN"/>
    <property type="match status" value="1"/>
</dbReference>
<dbReference type="GO" id="GO:0016592">
    <property type="term" value="C:mediator complex"/>
    <property type="evidence" value="ECO:0007669"/>
    <property type="project" value="InterPro"/>
</dbReference>
<dbReference type="InterPro" id="IPR013921">
    <property type="entry name" value="Mediator_Med20"/>
</dbReference>
<dbReference type="EMBL" id="KZ505945">
    <property type="protein sequence ID" value="PKU42959.1"/>
    <property type="molecule type" value="Genomic_DNA"/>
</dbReference>
<keyword evidence="4" id="KW-1133">Transmembrane helix</keyword>
<dbReference type="GO" id="GO:0006357">
    <property type="term" value="P:regulation of transcription by RNA polymerase II"/>
    <property type="evidence" value="ECO:0007669"/>
    <property type="project" value="InterPro"/>
</dbReference>
<dbReference type="Pfam" id="PF08612">
    <property type="entry name" value="Med20"/>
    <property type="match status" value="1"/>
</dbReference>
<keyword evidence="4" id="KW-0472">Membrane</keyword>
<sequence>MSQQCAQVAKKANSILACIRNSVVSRTREVIVPLYSALVRPHLEYCVQFWAPYHKKDIEVLEQVQRRATKLVRGLENKSYEERLRELGLFSLEKRRLRGDLIALYNYLKGGCREAGVGLFSQVTDDRTRGNGLKLRQGRFSLMAHDEAEHILSHYADDKKLGGVADVPEGGAAAKRDLNSLEKWADRNFMKLDKGNCKLMYVMHNSEYPLSCFTLFENGPCLIADANFDTLMVKLKGFFQNAKANKIESRGTRYQYCDFLVKVGMVTMGPSARGIFVEEKIIQKAQLFSSFVSGHRTIVCRPRDRSNCLVRKKKKKEEKKTAMSFLGFAPFVFRILLGKRGVLLLSMMSYVTEYPFGEFRKIQKVAIKSVDSELFSNESSFSWGITVTMPFHDLSSSKKCPQDNSGVKMCLIIDNEDNTPSSENPSIFKWYGIVKAKESQLSASSHLIDAPDASEESLEGDFIFPDINWEYHTADTNTSRKFLQHIEENFLVQVLRELSRKGGLLNLLFVSREGLTDKVMIGGCLGHSGHKVAELQVIGGRRKPVSKTLILDMGRVDFGLLKELVGKVPWESAFEGIEVHECWSLFRSRLLRAQGQAIPKCWKSSKQGRRPAWLSRHLLLELRWKRKVYGQVTQEDYRDTVTVVRKFV</sequence>
<name>A0A2I0UA81_LIMLA</name>
<evidence type="ECO:0000313" key="6">
    <source>
        <dbReference type="Proteomes" id="UP000233556"/>
    </source>
</evidence>
<dbReference type="OrthoDB" id="1854899at2759"/>
<proteinExistence type="inferred from homology"/>
<evidence type="ECO:0000313" key="5">
    <source>
        <dbReference type="EMBL" id="PKU42959.1"/>
    </source>
</evidence>
<comment type="similarity">
    <text evidence="2">Belongs to the Mediator complex subunit 20 family.</text>
</comment>